<comment type="similarity">
    <text evidence="1">Belongs to the bactofilin family.</text>
</comment>
<dbReference type="PANTHER" id="PTHR35024">
    <property type="entry name" value="HYPOTHETICAL CYTOSOLIC PROTEIN"/>
    <property type="match status" value="1"/>
</dbReference>
<evidence type="ECO:0000256" key="2">
    <source>
        <dbReference type="SAM" id="MobiDB-lite"/>
    </source>
</evidence>
<feature type="compositionally biased region" description="Basic and acidic residues" evidence="2">
    <location>
        <begin position="1"/>
        <end position="11"/>
    </location>
</feature>
<protein>
    <recommendedName>
        <fullName evidence="5">Polymer-forming cytoskeletal protein</fullName>
    </recommendedName>
</protein>
<dbReference type="PANTHER" id="PTHR35024:SF4">
    <property type="entry name" value="POLYMER-FORMING CYTOSKELETAL PROTEIN"/>
    <property type="match status" value="1"/>
</dbReference>
<name>A0A2U1TV98_9GAMM</name>
<feature type="region of interest" description="Disordered" evidence="2">
    <location>
        <begin position="1"/>
        <end position="26"/>
    </location>
</feature>
<dbReference type="Proteomes" id="UP000245138">
    <property type="component" value="Unassembled WGS sequence"/>
</dbReference>
<gene>
    <name evidence="3" type="ORF">B4923_08035</name>
</gene>
<keyword evidence="4" id="KW-1185">Reference proteome</keyword>
<evidence type="ECO:0008006" key="5">
    <source>
        <dbReference type="Google" id="ProtNLM"/>
    </source>
</evidence>
<accession>A0A2U1TV98</accession>
<comment type="caution">
    <text evidence="3">The sequence shown here is derived from an EMBL/GenBank/DDBJ whole genome shotgun (WGS) entry which is preliminary data.</text>
</comment>
<dbReference type="AlphaFoldDB" id="A0A2U1TV98"/>
<evidence type="ECO:0000313" key="4">
    <source>
        <dbReference type="Proteomes" id="UP000245138"/>
    </source>
</evidence>
<sequence length="172" mass="18671">MFSFDKRKNSVEEPQESSEISNPPELVNSVSPVRVKKDTFIAQGTQLTGKVAADGNITVEGHIEGDVQCENTIRVEHIGKVKGEMKSQQIVINGYVEGRIYAHTITILAQGKMVGDIFSDELSIEKGGIFLGQSNQLKQGQHSQEALAYAEKADDLIEGGNIMALVENNPSA</sequence>
<reference evidence="3 4" key="1">
    <citation type="submission" date="2018-04" db="EMBL/GenBank/DDBJ databases">
        <title>Brenneria corticis sp.nov.</title>
        <authorList>
            <person name="Li Y."/>
        </authorList>
    </citation>
    <scope>NUCLEOTIDE SEQUENCE [LARGE SCALE GENOMIC DNA]</scope>
    <source>
        <strain evidence="3 4">LMG 27715</strain>
    </source>
</reference>
<organism evidence="3 4">
    <name type="scientific">Brenneria roseae subsp. americana</name>
    <dbReference type="NCBI Taxonomy" id="1508507"/>
    <lineage>
        <taxon>Bacteria</taxon>
        <taxon>Pseudomonadati</taxon>
        <taxon>Pseudomonadota</taxon>
        <taxon>Gammaproteobacteria</taxon>
        <taxon>Enterobacterales</taxon>
        <taxon>Pectobacteriaceae</taxon>
        <taxon>Brenneria</taxon>
    </lineage>
</organism>
<dbReference type="InterPro" id="IPR007607">
    <property type="entry name" value="BacA/B"/>
</dbReference>
<dbReference type="EMBL" id="QDKJ01000005">
    <property type="protein sequence ID" value="PWC13331.1"/>
    <property type="molecule type" value="Genomic_DNA"/>
</dbReference>
<evidence type="ECO:0000313" key="3">
    <source>
        <dbReference type="EMBL" id="PWC13331.1"/>
    </source>
</evidence>
<proteinExistence type="inferred from homology"/>
<evidence type="ECO:0000256" key="1">
    <source>
        <dbReference type="ARBA" id="ARBA00044755"/>
    </source>
</evidence>
<dbReference type="OrthoDB" id="5612117at2"/>
<dbReference type="Pfam" id="PF04519">
    <property type="entry name" value="Bactofilin"/>
    <property type="match status" value="1"/>
</dbReference>